<proteinExistence type="predicted"/>
<keyword evidence="1" id="KW-0812">Transmembrane</keyword>
<evidence type="ECO:0000313" key="3">
    <source>
        <dbReference type="Proteomes" id="UP000320095"/>
    </source>
</evidence>
<evidence type="ECO:0008006" key="4">
    <source>
        <dbReference type="Google" id="ProtNLM"/>
    </source>
</evidence>
<reference evidence="2 3" key="1">
    <citation type="journal article" date="2019" name="Environ. Microbiol.">
        <title>Species interactions and distinct microbial communities in high Arctic permafrost affected cryosols are associated with the CH4 and CO2 gas fluxes.</title>
        <authorList>
            <person name="Altshuler I."/>
            <person name="Hamel J."/>
            <person name="Turney S."/>
            <person name="Magnuson E."/>
            <person name="Levesque R."/>
            <person name="Greer C."/>
            <person name="Whyte L.G."/>
        </authorList>
    </citation>
    <scope>NUCLEOTIDE SEQUENCE [LARGE SCALE GENOMIC DNA]</scope>
    <source>
        <strain evidence="2 3">S5.20</strain>
    </source>
</reference>
<evidence type="ECO:0000313" key="2">
    <source>
        <dbReference type="EMBL" id="TPG28290.1"/>
    </source>
</evidence>
<name>A0A502DUG5_9MYCO</name>
<comment type="caution">
    <text evidence="2">The sequence shown here is derived from an EMBL/GenBank/DDBJ whole genome shotgun (WGS) entry which is preliminary data.</text>
</comment>
<keyword evidence="1" id="KW-1133">Transmembrane helix</keyword>
<keyword evidence="1" id="KW-0472">Membrane</keyword>
<protein>
    <recommendedName>
        <fullName evidence="4">Aminopeptidase</fullName>
    </recommendedName>
</protein>
<dbReference type="RefSeq" id="WP_140698569.1">
    <property type="nucleotide sequence ID" value="NZ_RCZG01000018.1"/>
</dbReference>
<accession>A0A502DUG5</accession>
<dbReference type="EMBL" id="RCZG01000018">
    <property type="protein sequence ID" value="TPG28290.1"/>
    <property type="molecule type" value="Genomic_DNA"/>
</dbReference>
<organism evidence="2 3">
    <name type="scientific">Mycolicibacterium hodleri</name>
    <dbReference type="NCBI Taxonomy" id="49897"/>
    <lineage>
        <taxon>Bacteria</taxon>
        <taxon>Bacillati</taxon>
        <taxon>Actinomycetota</taxon>
        <taxon>Actinomycetes</taxon>
        <taxon>Mycobacteriales</taxon>
        <taxon>Mycobacteriaceae</taxon>
        <taxon>Mycolicibacterium</taxon>
    </lineage>
</organism>
<evidence type="ECO:0000256" key="1">
    <source>
        <dbReference type="SAM" id="Phobius"/>
    </source>
</evidence>
<sequence length="108" mass="10998">MRNVLIAALVLIGGVVGLFLPVHVFDGISSTVACGNAVSVDHVAPLAPAVPSAPTIAQAIPHADLTAACDAAISRRRHWAVPLVIVGAVGLVIGVVALTRRRGVTRGR</sequence>
<gene>
    <name evidence="2" type="ORF">EAH80_27485</name>
</gene>
<keyword evidence="3" id="KW-1185">Reference proteome</keyword>
<dbReference type="AlphaFoldDB" id="A0A502DUG5"/>
<dbReference type="Proteomes" id="UP000320095">
    <property type="component" value="Unassembled WGS sequence"/>
</dbReference>
<feature type="transmembrane region" description="Helical" evidence="1">
    <location>
        <begin position="79"/>
        <end position="98"/>
    </location>
</feature>